<protein>
    <submittedName>
        <fullName evidence="2">Uncharacterized protein</fullName>
    </submittedName>
</protein>
<organism evidence="2">
    <name type="scientific">uncultured Rubrobacteraceae bacterium</name>
    <dbReference type="NCBI Taxonomy" id="349277"/>
    <lineage>
        <taxon>Bacteria</taxon>
        <taxon>Bacillati</taxon>
        <taxon>Actinomycetota</taxon>
        <taxon>Rubrobacteria</taxon>
        <taxon>Rubrobacterales</taxon>
        <taxon>Rubrobacteraceae</taxon>
        <taxon>environmental samples</taxon>
    </lineage>
</organism>
<gene>
    <name evidence="2" type="ORF">AVDCRST_MAG01-01-3127</name>
</gene>
<accession>A0A6J4Q5M0</accession>
<feature type="non-terminal residue" evidence="2">
    <location>
        <position position="1"/>
    </location>
</feature>
<evidence type="ECO:0000256" key="1">
    <source>
        <dbReference type="SAM" id="MobiDB-lite"/>
    </source>
</evidence>
<evidence type="ECO:0000313" key="2">
    <source>
        <dbReference type="EMBL" id="CAA9434033.1"/>
    </source>
</evidence>
<feature type="region of interest" description="Disordered" evidence="1">
    <location>
        <begin position="1"/>
        <end position="53"/>
    </location>
</feature>
<dbReference type="EMBL" id="CADCUW010000411">
    <property type="protein sequence ID" value="CAA9434033.1"/>
    <property type="molecule type" value="Genomic_DNA"/>
</dbReference>
<proteinExistence type="predicted"/>
<reference evidence="2" key="1">
    <citation type="submission" date="2020-02" db="EMBL/GenBank/DDBJ databases">
        <authorList>
            <person name="Meier V. D."/>
        </authorList>
    </citation>
    <scope>NUCLEOTIDE SEQUENCE</scope>
    <source>
        <strain evidence="2">AVDCRST_MAG01</strain>
    </source>
</reference>
<feature type="compositionally biased region" description="Basic and acidic residues" evidence="1">
    <location>
        <begin position="17"/>
        <end position="37"/>
    </location>
</feature>
<feature type="non-terminal residue" evidence="2">
    <location>
        <position position="53"/>
    </location>
</feature>
<dbReference type="AlphaFoldDB" id="A0A6J4Q5M0"/>
<name>A0A6J4Q5M0_9ACTN</name>
<sequence length="53" mass="5662">VRGGSHPGRRAASSAGRRNDEGHNRGDLKAGEQRQEVAAEDGAPDPFAPQRRL</sequence>